<comment type="cofactor">
    <cofactor evidence="3">
        <name>Mg(2+)</name>
        <dbReference type="ChEBI" id="CHEBI:18420"/>
    </cofactor>
    <text evidence="3">Binds 1 Mg(2+) ion.</text>
</comment>
<keyword evidence="3" id="KW-0460">Magnesium</keyword>
<dbReference type="CDD" id="cd08577">
    <property type="entry name" value="PI-PLCc_GDPD_SF_unchar3"/>
    <property type="match status" value="1"/>
</dbReference>
<dbReference type="InterPro" id="IPR017946">
    <property type="entry name" value="PLC-like_Pdiesterase_TIM-brl"/>
</dbReference>
<feature type="binding site" evidence="3">
    <location>
        <position position="379"/>
    </location>
    <ligand>
        <name>Mg(2+)</name>
        <dbReference type="ChEBI" id="CHEBI:18420"/>
    </ligand>
</feature>
<feature type="active site" description="Phosphoserine intermediate" evidence="2">
    <location>
        <position position="326"/>
    </location>
</feature>
<proteinExistence type="inferred from homology"/>
<feature type="binding site" evidence="3">
    <location>
        <position position="285"/>
    </location>
    <ligand>
        <name>Zn(2+)</name>
        <dbReference type="ChEBI" id="CHEBI:29105"/>
        <label>2</label>
    </ligand>
</feature>
<dbReference type="EMBL" id="FNYS01000003">
    <property type="protein sequence ID" value="SEI70258.1"/>
    <property type="molecule type" value="Genomic_DNA"/>
</dbReference>
<dbReference type="Gene3D" id="3.40.720.10">
    <property type="entry name" value="Alkaline Phosphatase, subunit A"/>
    <property type="match status" value="1"/>
</dbReference>
<dbReference type="Pfam" id="PF13653">
    <property type="entry name" value="GDPD_2"/>
    <property type="match status" value="1"/>
</dbReference>
<evidence type="ECO:0000313" key="6">
    <source>
        <dbReference type="EMBL" id="SEI70258.1"/>
    </source>
</evidence>
<dbReference type="SUPFAM" id="SSF53649">
    <property type="entry name" value="Alkaline phosphatase-like"/>
    <property type="match status" value="1"/>
</dbReference>
<protein>
    <submittedName>
        <fullName evidence="6">Alkaline phosphatase</fullName>
    </submittedName>
</protein>
<dbReference type="InterPro" id="IPR001952">
    <property type="entry name" value="Alkaline_phosphatase"/>
</dbReference>
<keyword evidence="3" id="KW-0479">Metal-binding</keyword>
<feature type="binding site" evidence="3">
    <location>
        <position position="532"/>
    </location>
    <ligand>
        <name>Zn(2+)</name>
        <dbReference type="ChEBI" id="CHEBI:29105"/>
        <label>2</label>
    </ligand>
</feature>
<dbReference type="InterPro" id="IPR039559">
    <property type="entry name" value="AIM6_PI-PLC-like_dom"/>
</dbReference>
<organism evidence="6 7">
    <name type="scientific">Myroides marinus</name>
    <dbReference type="NCBI Taxonomy" id="703342"/>
    <lineage>
        <taxon>Bacteria</taxon>
        <taxon>Pseudomonadati</taxon>
        <taxon>Bacteroidota</taxon>
        <taxon>Flavobacteriia</taxon>
        <taxon>Flavobacteriales</taxon>
        <taxon>Flavobacteriaceae</taxon>
        <taxon>Myroides</taxon>
    </lineage>
</organism>
<evidence type="ECO:0000313" key="7">
    <source>
        <dbReference type="Proteomes" id="UP000183077"/>
    </source>
</evidence>
<feature type="binding site" evidence="3">
    <location>
        <position position="533"/>
    </location>
    <ligand>
        <name>Zn(2+)</name>
        <dbReference type="ChEBI" id="CHEBI:29105"/>
        <label>2</label>
    </ligand>
</feature>
<feature type="binding site" evidence="3">
    <location>
        <position position="494"/>
    </location>
    <ligand>
        <name>Zn(2+)</name>
        <dbReference type="ChEBI" id="CHEBI:29105"/>
        <label>2</label>
    </ligand>
</feature>
<dbReference type="Pfam" id="PF00245">
    <property type="entry name" value="Alk_phosphatase"/>
    <property type="match status" value="1"/>
</dbReference>
<dbReference type="CDD" id="cd16012">
    <property type="entry name" value="ALP"/>
    <property type="match status" value="1"/>
</dbReference>
<feature type="binding site" evidence="3">
    <location>
        <position position="485"/>
    </location>
    <ligand>
        <name>Mg(2+)</name>
        <dbReference type="ChEBI" id="CHEBI:18420"/>
    </ligand>
</feature>
<dbReference type="GO" id="GO:0006629">
    <property type="term" value="P:lipid metabolic process"/>
    <property type="evidence" value="ECO:0007669"/>
    <property type="project" value="InterPro"/>
</dbReference>
<evidence type="ECO:0000256" key="5">
    <source>
        <dbReference type="SAM" id="SignalP"/>
    </source>
</evidence>
<keyword evidence="3" id="KW-0862">Zinc</keyword>
<dbReference type="GO" id="GO:0004035">
    <property type="term" value="F:alkaline phosphatase activity"/>
    <property type="evidence" value="ECO:0007669"/>
    <property type="project" value="TreeGrafter"/>
</dbReference>
<keyword evidence="1" id="KW-0597">Phosphoprotein</keyword>
<dbReference type="AlphaFoldDB" id="A0A1H6SQM9"/>
<sequence>MKRFFLSIALMASVFMAQAQSKAYRIHSHNDYQQSTPFWTAYSNGAQSIEVDLVLDQGALYVAHELHSVDKNRTIESLYLEPLSKALTLNIGKAKGLHFLIDLKSNANQSMKLLLPVLQKYEKLIKEQDITFVISGNKPDAKEFSNYPSYIQIDHQSLTPLTDQKLWDRVAMVSLNFREYSVWNGKGRIVEEEKQKLQEVIDLVHSQGKTIRFWGTPDGKTAFKAFVDMGIDVINTDNPYLANTYLSNLHKTVYTNKEVSKVYKPTYANDDKNMPIKNVILLVGDGNGLTQISSAALANGGDLSLLQLKSIGFLKTQSGDDFTTDSAAGGTALATGEKTYNRSIGMSMERKPLINITEYLTSYKFKTGVISTDELTGATPSSFYAHQKDRDDDTLIAKDLLTSNLSLFVGAGKKSFKGLDLNKQFSIVETVNEVGVSKAKRVGMFLAEGGLKGVIDGRTDVLAQATKNSLEFLSKDNQPFFLMVEGAKIDSYGHFNNTGGIITEGIDFDRAITEALKFADKDGQTLVIVTADHETAGFAIPQGDVKKGIIEGDFISNDHTGTMIPIFAYGPRSGEFRGVYENNEVYHKIIKLLNLKKK</sequence>
<keyword evidence="5" id="KW-0732">Signal</keyword>
<reference evidence="6 7" key="1">
    <citation type="submission" date="2016-10" db="EMBL/GenBank/DDBJ databases">
        <authorList>
            <person name="de Groot N.N."/>
        </authorList>
    </citation>
    <scope>NUCLEOTIDE SEQUENCE [LARGE SCALE GENOMIC DNA]</scope>
    <source>
        <strain evidence="6 7">DSM 23048</strain>
    </source>
</reference>
<dbReference type="Proteomes" id="UP000183077">
    <property type="component" value="Unassembled WGS sequence"/>
</dbReference>
<comment type="similarity">
    <text evidence="4">Belongs to the alkaline phosphatase family.</text>
</comment>
<dbReference type="PANTHER" id="PTHR11596:SF5">
    <property type="entry name" value="ALKALINE PHOSPHATASE"/>
    <property type="match status" value="1"/>
</dbReference>
<dbReference type="GeneID" id="82256269"/>
<dbReference type="Gene3D" id="3.20.20.190">
    <property type="entry name" value="Phosphatidylinositol (PI) phosphodiesterase"/>
    <property type="match status" value="1"/>
</dbReference>
<feature type="chain" id="PRO_5010201909" evidence="5">
    <location>
        <begin position="20"/>
        <end position="598"/>
    </location>
</feature>
<name>A0A1H6SQM9_9FLAO</name>
<dbReference type="RefSeq" id="WP_240485514.1">
    <property type="nucleotide sequence ID" value="NZ_FNYS01000003.1"/>
</dbReference>
<feature type="binding site" evidence="3">
    <location>
        <position position="285"/>
    </location>
    <ligand>
        <name>Mg(2+)</name>
        <dbReference type="ChEBI" id="CHEBI:18420"/>
    </ligand>
</feature>
<dbReference type="PANTHER" id="PTHR11596">
    <property type="entry name" value="ALKALINE PHOSPHATASE"/>
    <property type="match status" value="1"/>
</dbReference>
<accession>A0A1H6SQM9</accession>
<feature type="signal peptide" evidence="5">
    <location>
        <begin position="1"/>
        <end position="19"/>
    </location>
</feature>
<evidence type="ECO:0000256" key="1">
    <source>
        <dbReference type="ARBA" id="ARBA00022553"/>
    </source>
</evidence>
<dbReference type="InterPro" id="IPR017850">
    <property type="entry name" value="Alkaline_phosphatase_core_sf"/>
</dbReference>
<gene>
    <name evidence="6" type="ORF">SAMN04488018_103143</name>
</gene>
<evidence type="ECO:0000256" key="4">
    <source>
        <dbReference type="RuleBase" id="RU003946"/>
    </source>
</evidence>
<dbReference type="PRINTS" id="PR00113">
    <property type="entry name" value="ALKPHPHTASE"/>
</dbReference>
<evidence type="ECO:0000256" key="3">
    <source>
        <dbReference type="PIRSR" id="PIRSR601952-2"/>
    </source>
</evidence>
<comment type="cofactor">
    <cofactor evidence="3">
        <name>Zn(2+)</name>
        <dbReference type="ChEBI" id="CHEBI:29105"/>
    </cofactor>
    <text evidence="3">Binds 2 Zn(2+) ions.</text>
</comment>
<dbReference type="GO" id="GO:0008081">
    <property type="term" value="F:phosphoric diester hydrolase activity"/>
    <property type="evidence" value="ECO:0007669"/>
    <property type="project" value="InterPro"/>
</dbReference>
<dbReference type="SMART" id="SM00098">
    <property type="entry name" value="alkPPc"/>
    <property type="match status" value="1"/>
</dbReference>
<dbReference type="SUPFAM" id="SSF51695">
    <property type="entry name" value="PLC-like phosphodiesterases"/>
    <property type="match status" value="1"/>
</dbReference>
<feature type="binding site" evidence="3">
    <location>
        <position position="490"/>
    </location>
    <ligand>
        <name>Zn(2+)</name>
        <dbReference type="ChEBI" id="CHEBI:29105"/>
        <label>2</label>
    </ligand>
</feature>
<evidence type="ECO:0000256" key="2">
    <source>
        <dbReference type="PIRSR" id="PIRSR601952-1"/>
    </source>
</evidence>
<dbReference type="GO" id="GO:0046872">
    <property type="term" value="F:metal ion binding"/>
    <property type="evidence" value="ECO:0007669"/>
    <property type="project" value="UniProtKB-KW"/>
</dbReference>